<keyword evidence="2" id="KW-1185">Reference proteome</keyword>
<dbReference type="Proteomes" id="UP001157006">
    <property type="component" value="Chromosome 6"/>
</dbReference>
<dbReference type="EMBL" id="OX451741">
    <property type="protein sequence ID" value="CAI8616489.1"/>
    <property type="molecule type" value="Genomic_DNA"/>
</dbReference>
<sequence>MKVVEIAMRGYALKWCKWRSQSHPSMSWNTFADICAHNLTPSDDADYEVPPKPPDAISNIEITHTRGKIKNVRKVFDGMTQQQQHLSPITCQRICFCALGSPCSLNETIANKSINNHATNGFLNDVFVLGDFIANGFPKVMPPAPKVVPVGCDVVDEFASMKAKRVVL</sequence>
<evidence type="ECO:0000313" key="2">
    <source>
        <dbReference type="Proteomes" id="UP001157006"/>
    </source>
</evidence>
<dbReference type="AlphaFoldDB" id="A0AAV1B1P5"/>
<name>A0AAV1B1P5_VICFA</name>
<organism evidence="1 2">
    <name type="scientific">Vicia faba</name>
    <name type="common">Broad bean</name>
    <name type="synonym">Faba vulgaris</name>
    <dbReference type="NCBI Taxonomy" id="3906"/>
    <lineage>
        <taxon>Eukaryota</taxon>
        <taxon>Viridiplantae</taxon>
        <taxon>Streptophyta</taxon>
        <taxon>Embryophyta</taxon>
        <taxon>Tracheophyta</taxon>
        <taxon>Spermatophyta</taxon>
        <taxon>Magnoliopsida</taxon>
        <taxon>eudicotyledons</taxon>
        <taxon>Gunneridae</taxon>
        <taxon>Pentapetalae</taxon>
        <taxon>rosids</taxon>
        <taxon>fabids</taxon>
        <taxon>Fabales</taxon>
        <taxon>Fabaceae</taxon>
        <taxon>Papilionoideae</taxon>
        <taxon>50 kb inversion clade</taxon>
        <taxon>NPAAA clade</taxon>
        <taxon>Hologalegina</taxon>
        <taxon>IRL clade</taxon>
        <taxon>Fabeae</taxon>
        <taxon>Vicia</taxon>
    </lineage>
</organism>
<reference evidence="1 2" key="1">
    <citation type="submission" date="2023-01" db="EMBL/GenBank/DDBJ databases">
        <authorList>
            <person name="Kreplak J."/>
        </authorList>
    </citation>
    <scope>NUCLEOTIDE SEQUENCE [LARGE SCALE GENOMIC DNA]</scope>
</reference>
<accession>A0AAV1B1P5</accession>
<gene>
    <name evidence="1" type="ORF">VFH_VI031360</name>
</gene>
<protein>
    <submittedName>
        <fullName evidence="1">Uncharacterized protein</fullName>
    </submittedName>
</protein>
<proteinExistence type="predicted"/>
<evidence type="ECO:0000313" key="1">
    <source>
        <dbReference type="EMBL" id="CAI8616489.1"/>
    </source>
</evidence>